<feature type="transmembrane region" description="Helical" evidence="1">
    <location>
        <begin position="76"/>
        <end position="96"/>
    </location>
</feature>
<dbReference type="OrthoDB" id="2609885at2"/>
<reference evidence="3" key="1">
    <citation type="submission" date="2016-07" db="EMBL/GenBank/DDBJ databases">
        <authorList>
            <person name="Florea S."/>
            <person name="Webb J.S."/>
            <person name="Jaromczyk J."/>
            <person name="Schardl C.L."/>
        </authorList>
    </citation>
    <scope>NUCLEOTIDE SEQUENCE [LARGE SCALE GENOMIC DNA]</scope>
    <source>
        <strain evidence="3">CY1</strain>
    </source>
</reference>
<dbReference type="Proteomes" id="UP000190626">
    <property type="component" value="Unassembled WGS sequence"/>
</dbReference>
<protein>
    <submittedName>
        <fullName evidence="2">Uncharacterized protein</fullName>
    </submittedName>
</protein>
<evidence type="ECO:0000256" key="1">
    <source>
        <dbReference type="SAM" id="Phobius"/>
    </source>
</evidence>
<evidence type="ECO:0000313" key="3">
    <source>
        <dbReference type="Proteomes" id="UP000190626"/>
    </source>
</evidence>
<dbReference type="RefSeq" id="WP_079412894.1">
    <property type="nucleotide sequence ID" value="NZ_MBTG01000012.1"/>
</dbReference>
<dbReference type="EMBL" id="MBTG01000012">
    <property type="protein sequence ID" value="OPH57568.1"/>
    <property type="molecule type" value="Genomic_DNA"/>
</dbReference>
<feature type="transmembrane region" description="Helical" evidence="1">
    <location>
        <begin position="101"/>
        <end position="120"/>
    </location>
</feature>
<organism evidence="2 3">
    <name type="scientific">Paenibacillus ferrarius</name>
    <dbReference type="NCBI Taxonomy" id="1469647"/>
    <lineage>
        <taxon>Bacteria</taxon>
        <taxon>Bacillati</taxon>
        <taxon>Bacillota</taxon>
        <taxon>Bacilli</taxon>
        <taxon>Bacillales</taxon>
        <taxon>Paenibacillaceae</taxon>
        <taxon>Paenibacillus</taxon>
    </lineage>
</organism>
<keyword evidence="1" id="KW-1133">Transmembrane helix</keyword>
<keyword evidence="1" id="KW-0812">Transmembrane</keyword>
<gene>
    <name evidence="2" type="ORF">BC351_03325</name>
</gene>
<dbReference type="STRING" id="1469647.BC351_03325"/>
<feature type="transmembrane region" description="Helical" evidence="1">
    <location>
        <begin position="12"/>
        <end position="30"/>
    </location>
</feature>
<proteinExistence type="predicted"/>
<dbReference type="AlphaFoldDB" id="A0A1V4HK97"/>
<evidence type="ECO:0000313" key="2">
    <source>
        <dbReference type="EMBL" id="OPH57568.1"/>
    </source>
</evidence>
<accession>A0A1V4HK97</accession>
<sequence length="121" mass="14548">MRLFLRKYQWQILVWIILGLFIFPLTPPISHHFSSDNEILVLANTTQVLSIQEHSLTKKTFFQHIDKIRWLNDFFAQYHITIFVIFIVYILSKIWLRLKEILLAFLKFVSGYTGLIHYFST</sequence>
<name>A0A1V4HK97_9BACL</name>
<keyword evidence="1" id="KW-0472">Membrane</keyword>
<comment type="caution">
    <text evidence="2">The sequence shown here is derived from an EMBL/GenBank/DDBJ whole genome shotgun (WGS) entry which is preliminary data.</text>
</comment>
<keyword evidence="3" id="KW-1185">Reference proteome</keyword>